<feature type="domain" description="CstA N-terminal" evidence="8">
    <location>
        <begin position="368"/>
        <end position="505"/>
    </location>
</feature>
<feature type="transmembrane region" description="Helical" evidence="7">
    <location>
        <begin position="255"/>
        <end position="278"/>
    </location>
</feature>
<accession>A0A0S8GKU2</accession>
<feature type="transmembrane region" description="Helical" evidence="7">
    <location>
        <begin position="324"/>
        <end position="348"/>
    </location>
</feature>
<evidence type="ECO:0000259" key="8">
    <source>
        <dbReference type="Pfam" id="PF02554"/>
    </source>
</evidence>
<feature type="transmembrane region" description="Helical" evidence="7">
    <location>
        <begin position="85"/>
        <end position="109"/>
    </location>
</feature>
<dbReference type="GO" id="GO:0009267">
    <property type="term" value="P:cellular response to starvation"/>
    <property type="evidence" value="ECO:0007669"/>
    <property type="project" value="InterPro"/>
</dbReference>
<evidence type="ECO:0000256" key="1">
    <source>
        <dbReference type="ARBA" id="ARBA00004651"/>
    </source>
</evidence>
<proteinExistence type="inferred from homology"/>
<comment type="similarity">
    <text evidence="2">Belongs to the peptide transporter carbon starvation (CstA) (TC 2.A.114) family.</text>
</comment>
<dbReference type="Pfam" id="PF02554">
    <property type="entry name" value="CstA"/>
    <property type="match status" value="2"/>
</dbReference>
<evidence type="ECO:0000256" key="3">
    <source>
        <dbReference type="ARBA" id="ARBA00022475"/>
    </source>
</evidence>
<keyword evidence="4 7" id="KW-0812">Transmembrane</keyword>
<feature type="transmembrane region" description="Helical" evidence="7">
    <location>
        <begin position="290"/>
        <end position="312"/>
    </location>
</feature>
<feature type="transmembrane region" description="Helical" evidence="7">
    <location>
        <begin position="523"/>
        <end position="547"/>
    </location>
</feature>
<feature type="transmembrane region" description="Helical" evidence="7">
    <location>
        <begin position="436"/>
        <end position="453"/>
    </location>
</feature>
<feature type="transmembrane region" description="Helical" evidence="7">
    <location>
        <begin position="459"/>
        <end position="484"/>
    </location>
</feature>
<comment type="caution">
    <text evidence="9">The sequence shown here is derived from an EMBL/GenBank/DDBJ whole genome shotgun (WGS) entry which is preliminary data.</text>
</comment>
<dbReference type="InterPro" id="IPR051605">
    <property type="entry name" value="CstA"/>
</dbReference>
<organism evidence="9 10">
    <name type="scientific">candidate division WOR_3 bacterium SM23_60</name>
    <dbReference type="NCBI Taxonomy" id="1703780"/>
    <lineage>
        <taxon>Bacteria</taxon>
        <taxon>Bacteria division WOR-3</taxon>
    </lineage>
</organism>
<feature type="transmembrane region" description="Helical" evidence="7">
    <location>
        <begin position="130"/>
        <end position="155"/>
    </location>
</feature>
<feature type="transmembrane region" description="Helical" evidence="7">
    <location>
        <begin position="221"/>
        <end position="243"/>
    </location>
</feature>
<evidence type="ECO:0000256" key="5">
    <source>
        <dbReference type="ARBA" id="ARBA00022989"/>
    </source>
</evidence>
<protein>
    <submittedName>
        <fullName evidence="9">Carbon starvation protein CstA</fullName>
    </submittedName>
</protein>
<dbReference type="GO" id="GO:0005886">
    <property type="term" value="C:plasma membrane"/>
    <property type="evidence" value="ECO:0007669"/>
    <property type="project" value="UniProtKB-SubCell"/>
</dbReference>
<gene>
    <name evidence="9" type="ORF">AMJ87_01315</name>
</gene>
<keyword evidence="6 7" id="KW-0472">Membrane</keyword>
<keyword evidence="3" id="KW-1003">Cell membrane</keyword>
<reference evidence="9 10" key="1">
    <citation type="journal article" date="2015" name="Microbiome">
        <title>Genomic resolution of linkages in carbon, nitrogen, and sulfur cycling among widespread estuary sediment bacteria.</title>
        <authorList>
            <person name="Baker B.J."/>
            <person name="Lazar C.S."/>
            <person name="Teske A.P."/>
            <person name="Dick G.J."/>
        </authorList>
    </citation>
    <scope>NUCLEOTIDE SEQUENCE [LARGE SCALE GENOMIC DNA]</scope>
    <source>
        <strain evidence="9">SM23_60</strain>
    </source>
</reference>
<feature type="transmembrane region" description="Helical" evidence="7">
    <location>
        <begin position="390"/>
        <end position="408"/>
    </location>
</feature>
<feature type="domain" description="CstA N-terminal" evidence="8">
    <location>
        <begin position="2"/>
        <end position="345"/>
    </location>
</feature>
<feature type="transmembrane region" description="Helical" evidence="7">
    <location>
        <begin position="161"/>
        <end position="180"/>
    </location>
</feature>
<dbReference type="EMBL" id="LJUO01000006">
    <property type="protein sequence ID" value="KPK73603.1"/>
    <property type="molecule type" value="Genomic_DNA"/>
</dbReference>
<keyword evidence="5 7" id="KW-1133">Transmembrane helix</keyword>
<dbReference type="AlphaFoldDB" id="A0A0S8GKU2"/>
<dbReference type="PANTHER" id="PTHR30252">
    <property type="entry name" value="INNER MEMBRANE PEPTIDE TRANSPORTER"/>
    <property type="match status" value="1"/>
</dbReference>
<dbReference type="InterPro" id="IPR003706">
    <property type="entry name" value="CstA_N"/>
</dbReference>
<evidence type="ECO:0000256" key="6">
    <source>
        <dbReference type="ARBA" id="ARBA00023136"/>
    </source>
</evidence>
<comment type="subcellular location">
    <subcellularLocation>
        <location evidence="1">Cell membrane</location>
        <topology evidence="1">Multi-pass membrane protein</topology>
    </subcellularLocation>
</comment>
<feature type="transmembrane region" description="Helical" evidence="7">
    <location>
        <begin position="187"/>
        <end position="209"/>
    </location>
</feature>
<sequence>MNALLLCIIVYAGFIIAYHTYGRFLGNKIFNISKKALTPAHEINDGIDYVPTKREILFGHHFTSIAGTGPIVGPAIGVIWGWVPALIWVLVGSIVMGAVHDFGALVISARNKGRSIGDVTKDIVGPTSRVLFLLVIFFCLVIVVSIFALIIGILFTMYPTAVFPVWMEIPIAVLLGYFIYKRKANAAVLSIGAVIIMYVTVYVGAFIPLKMPGLIAGSPLVTWLIILMVYAYIASVLPVQTLLQPRDYINAHQLMVAMALLLIGLVIVHPVISAPAFVSQPTGAPPLWPFLFITIACGAISGFHSLVSSGTSSKQLSSESDARFVGYGSMLMEGALATLVIIACTAGLGNIEAWTARYANWSAASGLAAKLSAFVDGAATFLMALGLSKTLAGTVLGVFIVSFAATTLDSATRIQRYIVTEIAESFNIRILTKRHAATAFVIICALILALAKPDGSGALVLWPLFGASNQLLAGLALMVITVYLWKKGKPITYTALPMVFMITMTGWGMVLNIINFYNSGNWLLFVVNGIILVLVVWMIVEIVNLGVKSRHWTTQH</sequence>
<dbReference type="Proteomes" id="UP000051096">
    <property type="component" value="Unassembled WGS sequence"/>
</dbReference>
<dbReference type="PATRIC" id="fig|1703780.3.peg.282"/>
<evidence type="ECO:0000313" key="10">
    <source>
        <dbReference type="Proteomes" id="UP000051096"/>
    </source>
</evidence>
<name>A0A0S8GKU2_UNCW3</name>
<evidence type="ECO:0000313" key="9">
    <source>
        <dbReference type="EMBL" id="KPK73603.1"/>
    </source>
</evidence>
<evidence type="ECO:0000256" key="7">
    <source>
        <dbReference type="SAM" id="Phobius"/>
    </source>
</evidence>
<evidence type="ECO:0000256" key="2">
    <source>
        <dbReference type="ARBA" id="ARBA00007755"/>
    </source>
</evidence>
<feature type="transmembrane region" description="Helical" evidence="7">
    <location>
        <begin position="496"/>
        <end position="517"/>
    </location>
</feature>
<evidence type="ECO:0000256" key="4">
    <source>
        <dbReference type="ARBA" id="ARBA00022692"/>
    </source>
</evidence>
<dbReference type="PANTHER" id="PTHR30252:SF0">
    <property type="entry name" value="PEPTIDE TRANSPORTER CSTA"/>
    <property type="match status" value="1"/>
</dbReference>